<evidence type="ECO:0000256" key="1">
    <source>
        <dbReference type="SAM" id="MobiDB-lite"/>
    </source>
</evidence>
<dbReference type="Proteomes" id="UP000477543">
    <property type="component" value="Unassembled WGS sequence"/>
</dbReference>
<organism evidence="2 3">
    <name type="scientific">Glutamicibacter soli</name>
    <dbReference type="NCBI Taxonomy" id="453836"/>
    <lineage>
        <taxon>Bacteria</taxon>
        <taxon>Bacillati</taxon>
        <taxon>Actinomycetota</taxon>
        <taxon>Actinomycetes</taxon>
        <taxon>Micrococcales</taxon>
        <taxon>Micrococcaceae</taxon>
        <taxon>Glutamicibacter</taxon>
    </lineage>
</organism>
<dbReference type="EMBL" id="WYDN01000002">
    <property type="protein sequence ID" value="NAZ15006.1"/>
    <property type="molecule type" value="Genomic_DNA"/>
</dbReference>
<accession>A0A6L9G752</accession>
<dbReference type="AlphaFoldDB" id="A0A6L9G752"/>
<comment type="caution">
    <text evidence="2">The sequence shown here is derived from an EMBL/GenBank/DDBJ whole genome shotgun (WGS) entry which is preliminary data.</text>
</comment>
<evidence type="ECO:0000313" key="2">
    <source>
        <dbReference type="EMBL" id="NAZ15006.1"/>
    </source>
</evidence>
<evidence type="ECO:0000313" key="3">
    <source>
        <dbReference type="Proteomes" id="UP000477543"/>
    </source>
</evidence>
<gene>
    <name evidence="2" type="ORF">GT020_02850</name>
</gene>
<feature type="region of interest" description="Disordered" evidence="1">
    <location>
        <begin position="26"/>
        <end position="52"/>
    </location>
</feature>
<protein>
    <submittedName>
        <fullName evidence="2">Uncharacterized protein</fullName>
    </submittedName>
</protein>
<reference evidence="2 3" key="1">
    <citation type="submission" date="2020-01" db="EMBL/GenBank/DDBJ databases">
        <title>Glutamicibacter soli M275.</title>
        <authorList>
            <person name="Meng X."/>
        </authorList>
    </citation>
    <scope>NUCLEOTIDE SEQUENCE [LARGE SCALE GENOMIC DNA]</scope>
    <source>
        <strain evidence="2 3">M275</strain>
    </source>
</reference>
<feature type="compositionally biased region" description="Low complexity" evidence="1">
    <location>
        <begin position="27"/>
        <end position="37"/>
    </location>
</feature>
<dbReference type="RefSeq" id="WP_161447260.1">
    <property type="nucleotide sequence ID" value="NZ_WYDN01000002.1"/>
</dbReference>
<name>A0A6L9G752_9MICC</name>
<proteinExistence type="predicted"/>
<sequence>MSTENQEPAVAEQEAELAADLEEIWQEESTTTAAATETADEVDGELGTRDQA</sequence>